<protein>
    <recommendedName>
        <fullName evidence="1">DUF58 domain-containing protein</fullName>
    </recommendedName>
</protein>
<evidence type="ECO:0000313" key="2">
    <source>
        <dbReference type="EMBL" id="CAF2063255.1"/>
    </source>
</evidence>
<dbReference type="InterPro" id="IPR002881">
    <property type="entry name" value="DUF58"/>
</dbReference>
<dbReference type="PANTHER" id="PTHR33608">
    <property type="entry name" value="BLL2464 PROTEIN"/>
    <property type="match status" value="1"/>
</dbReference>
<dbReference type="EMBL" id="CAJNRG010004098">
    <property type="protein sequence ID" value="CAF2063255.1"/>
    <property type="molecule type" value="Genomic_DNA"/>
</dbReference>
<comment type="caution">
    <text evidence="2">The sequence shown here is derived from an EMBL/GenBank/DDBJ whole genome shotgun (WGS) entry which is preliminary data.</text>
</comment>
<dbReference type="PANTHER" id="PTHR33608:SF12">
    <property type="entry name" value="DUF58 DOMAIN-CONTAINING PROTEIN"/>
    <property type="match status" value="1"/>
</dbReference>
<accession>A0A816QQD3</accession>
<reference evidence="2" key="1">
    <citation type="submission" date="2021-02" db="EMBL/GenBank/DDBJ databases">
        <authorList>
            <person name="Nowell W R."/>
        </authorList>
    </citation>
    <scope>NUCLEOTIDE SEQUENCE</scope>
</reference>
<organism evidence="2 3">
    <name type="scientific">Rotaria magnacalcarata</name>
    <dbReference type="NCBI Taxonomy" id="392030"/>
    <lineage>
        <taxon>Eukaryota</taxon>
        <taxon>Metazoa</taxon>
        <taxon>Spiralia</taxon>
        <taxon>Gnathifera</taxon>
        <taxon>Rotifera</taxon>
        <taxon>Eurotatoria</taxon>
        <taxon>Bdelloidea</taxon>
        <taxon>Philodinida</taxon>
        <taxon>Philodinidae</taxon>
        <taxon>Rotaria</taxon>
    </lineage>
</organism>
<sequence>MLYPDFHELFQLKSKVSNLELPSNRLIKSAISGGLFSPFRGHGLEFTEVRKYVNGDDIRKIDWQVTARTNTPHIKLFTEERERTVLLLVDTNPTMSFGTRGTFKSIQAARCAALLGWCANKSSNFLGAVLFGGINKTEYFKPTRTRRSLWKMLQYLSRSETKGPKRIIELNVAMDFTNKKASPSSLVFIISDFINIDDQLKLS</sequence>
<gene>
    <name evidence="2" type="ORF">XDN619_LOCUS10972</name>
</gene>
<feature type="domain" description="DUF58" evidence="1">
    <location>
        <begin position="48"/>
        <end position="197"/>
    </location>
</feature>
<evidence type="ECO:0000259" key="1">
    <source>
        <dbReference type="Pfam" id="PF01882"/>
    </source>
</evidence>
<proteinExistence type="predicted"/>
<dbReference type="Pfam" id="PF01882">
    <property type="entry name" value="DUF58"/>
    <property type="match status" value="1"/>
</dbReference>
<name>A0A816QQD3_9BILA</name>
<dbReference type="SUPFAM" id="SSF53300">
    <property type="entry name" value="vWA-like"/>
    <property type="match status" value="1"/>
</dbReference>
<dbReference type="InterPro" id="IPR036465">
    <property type="entry name" value="vWFA_dom_sf"/>
</dbReference>
<evidence type="ECO:0000313" key="3">
    <source>
        <dbReference type="Proteomes" id="UP000663887"/>
    </source>
</evidence>
<dbReference type="Proteomes" id="UP000663887">
    <property type="component" value="Unassembled WGS sequence"/>
</dbReference>
<dbReference type="AlphaFoldDB" id="A0A816QQD3"/>